<dbReference type="PANTHER" id="PTHR30348">
    <property type="entry name" value="UNCHARACTERIZED PROTEIN YECE"/>
    <property type="match status" value="1"/>
</dbReference>
<sequence length="290" mass="32825">MSGQRPPGSDIGTARIGISGWRYKPWRSVFYPKGLVQKKELAYAAERLDSVEINGSFYSLQTPASYVRWASEVPDDFVFAVKGSRYLTHLLRLRNADTALPNFFASGLLALGPKLGPILWQLPPNLEFDPELVRSFLSALPRTTTAAVEFARGHDERLKDRTWLRTDADRPIRHCVEVRHPSFDCEEFVELMREQDVGLVVADSAGHFPQMFEVTSDFVYVRLHGAQELYVSGYPEESLQEWAARIDGWRTGASVSDGLPRDVYVYCDNDVKVRAPYDAMRLRELLAPAP</sequence>
<dbReference type="InterPro" id="IPR036520">
    <property type="entry name" value="UPF0759_sf"/>
</dbReference>
<dbReference type="InterPro" id="IPR002763">
    <property type="entry name" value="DUF72"/>
</dbReference>
<dbReference type="PANTHER" id="PTHR30348:SF4">
    <property type="entry name" value="DUF72 DOMAIN-CONTAINING PROTEIN"/>
    <property type="match status" value="1"/>
</dbReference>
<organism evidence="1 2">
    <name type="scientific">Mycetocola miduiensis</name>
    <dbReference type="NCBI Taxonomy" id="995034"/>
    <lineage>
        <taxon>Bacteria</taxon>
        <taxon>Bacillati</taxon>
        <taxon>Actinomycetota</taxon>
        <taxon>Actinomycetes</taxon>
        <taxon>Micrococcales</taxon>
        <taxon>Microbacteriaceae</taxon>
        <taxon>Mycetocola</taxon>
    </lineage>
</organism>
<proteinExistence type="predicted"/>
<accession>A0A1I5ABX9</accession>
<dbReference type="SUPFAM" id="SSF117396">
    <property type="entry name" value="TM1631-like"/>
    <property type="match status" value="1"/>
</dbReference>
<dbReference type="EMBL" id="FOVM01000003">
    <property type="protein sequence ID" value="SFN59709.1"/>
    <property type="molecule type" value="Genomic_DNA"/>
</dbReference>
<evidence type="ECO:0000313" key="2">
    <source>
        <dbReference type="Proteomes" id="UP000198867"/>
    </source>
</evidence>
<gene>
    <name evidence="1" type="ORF">SAMN05216219_1316</name>
</gene>
<name>A0A1I5ABX9_9MICO</name>
<keyword evidence="2" id="KW-1185">Reference proteome</keyword>
<dbReference type="Pfam" id="PF01904">
    <property type="entry name" value="DUF72"/>
    <property type="match status" value="1"/>
</dbReference>
<protein>
    <submittedName>
        <fullName evidence="1">Uncharacterized conserved protein YecE, DUF72 family</fullName>
    </submittedName>
</protein>
<dbReference type="Proteomes" id="UP000198867">
    <property type="component" value="Unassembled WGS sequence"/>
</dbReference>
<dbReference type="RefSeq" id="WP_245762422.1">
    <property type="nucleotide sequence ID" value="NZ_FOVM01000003.1"/>
</dbReference>
<evidence type="ECO:0000313" key="1">
    <source>
        <dbReference type="EMBL" id="SFN59709.1"/>
    </source>
</evidence>
<dbReference type="STRING" id="995034.SAMN05216219_1316"/>
<dbReference type="AlphaFoldDB" id="A0A1I5ABX9"/>
<reference evidence="2" key="1">
    <citation type="submission" date="2016-10" db="EMBL/GenBank/DDBJ databases">
        <authorList>
            <person name="Varghese N."/>
            <person name="Submissions S."/>
        </authorList>
    </citation>
    <scope>NUCLEOTIDE SEQUENCE [LARGE SCALE GENOMIC DNA]</scope>
    <source>
        <strain evidence="2">CGMCC 1.11101</strain>
    </source>
</reference>
<dbReference type="Gene3D" id="3.20.20.410">
    <property type="entry name" value="Protein of unknown function UPF0759"/>
    <property type="match status" value="1"/>
</dbReference>